<evidence type="ECO:0000313" key="1">
    <source>
        <dbReference type="EMBL" id="PMS17955.1"/>
    </source>
</evidence>
<accession>A0A2N7VLF3</accession>
<reference evidence="1 2" key="1">
    <citation type="submission" date="2018-01" db="EMBL/GenBank/DDBJ databases">
        <title>Whole genome analyses suggest that Burkholderia sensu lato contains two further novel genera in the rhizoxinica-symbiotica group Mycetohabitans gen. nov., and Trinickia gen. nov.: implications for the evolution of diazotrophy and nodulation in the Burkholderiaceae.</title>
        <authorList>
            <person name="Estrada-de los Santos P."/>
            <person name="Palmer M."/>
            <person name="Chavez-Ramirez B."/>
            <person name="Beukes C."/>
            <person name="Steenkamp E.T."/>
            <person name="Hirsch A.M."/>
            <person name="Manyaka P."/>
            <person name="Maluk M."/>
            <person name="Lafos M."/>
            <person name="Crook M."/>
            <person name="Gross E."/>
            <person name="Simon M.F."/>
            <person name="Bueno dos Reis Junior F."/>
            <person name="Poole P.S."/>
            <person name="Venter S.N."/>
            <person name="James E.K."/>
        </authorList>
    </citation>
    <scope>NUCLEOTIDE SEQUENCE [LARGE SCALE GENOMIC DNA]</scope>
    <source>
        <strain evidence="1 2">GIMN1.004</strain>
    </source>
</reference>
<name>A0A2N7VLF3_9BURK</name>
<dbReference type="EMBL" id="PNYA01000017">
    <property type="protein sequence ID" value="PMS17955.1"/>
    <property type="molecule type" value="Genomic_DNA"/>
</dbReference>
<proteinExistence type="predicted"/>
<evidence type="ECO:0000313" key="2">
    <source>
        <dbReference type="Proteomes" id="UP000235616"/>
    </source>
</evidence>
<dbReference type="OrthoDB" id="5298532at2"/>
<organism evidence="1 2">
    <name type="scientific">Trinickia dabaoshanensis</name>
    <dbReference type="NCBI Taxonomy" id="564714"/>
    <lineage>
        <taxon>Bacteria</taxon>
        <taxon>Pseudomonadati</taxon>
        <taxon>Pseudomonadota</taxon>
        <taxon>Betaproteobacteria</taxon>
        <taxon>Burkholderiales</taxon>
        <taxon>Burkholderiaceae</taxon>
        <taxon>Trinickia</taxon>
    </lineage>
</organism>
<dbReference type="AlphaFoldDB" id="A0A2N7VLF3"/>
<keyword evidence="2" id="KW-1185">Reference proteome</keyword>
<sequence length="57" mass="6146">MPDSAVIDVYCLAALRGRSVASTWRDAAKGLIPAPKKYGSSTRWNVGEVRRALALTV</sequence>
<protein>
    <submittedName>
        <fullName evidence="1">Transcriptional regulator</fullName>
    </submittedName>
</protein>
<gene>
    <name evidence="1" type="ORF">C0Z18_18545</name>
</gene>
<comment type="caution">
    <text evidence="1">The sequence shown here is derived from an EMBL/GenBank/DDBJ whole genome shotgun (WGS) entry which is preliminary data.</text>
</comment>
<dbReference type="Proteomes" id="UP000235616">
    <property type="component" value="Unassembled WGS sequence"/>
</dbReference>